<evidence type="ECO:0000313" key="1">
    <source>
        <dbReference type="EMBL" id="KAK7096263.1"/>
    </source>
</evidence>
<evidence type="ECO:0000313" key="2">
    <source>
        <dbReference type="Proteomes" id="UP001374579"/>
    </source>
</evidence>
<sequence>MKSSHNVLVFTGVVVLQEEACPVEVVVAAEASEVKVSEATEVAEVVAGAEVAVAPAAMSHRRSWTTSWTNTCRRRNPILTQSWIPTWPRLTLELWGRKETCCA</sequence>
<protein>
    <submittedName>
        <fullName evidence="1">Uncharacterized protein</fullName>
    </submittedName>
</protein>
<comment type="caution">
    <text evidence="1">The sequence shown here is derived from an EMBL/GenBank/DDBJ whole genome shotgun (WGS) entry which is preliminary data.</text>
</comment>
<dbReference type="AlphaFoldDB" id="A0AAN9AZG3"/>
<reference evidence="1 2" key="1">
    <citation type="submission" date="2024-02" db="EMBL/GenBank/DDBJ databases">
        <title>Chromosome-scale genome assembly of the rough periwinkle Littorina saxatilis.</title>
        <authorList>
            <person name="De Jode A."/>
            <person name="Faria R."/>
            <person name="Formenti G."/>
            <person name="Sims Y."/>
            <person name="Smith T.P."/>
            <person name="Tracey A."/>
            <person name="Wood J.M.D."/>
            <person name="Zagrodzka Z.B."/>
            <person name="Johannesson K."/>
            <person name="Butlin R.K."/>
            <person name="Leder E.H."/>
        </authorList>
    </citation>
    <scope>NUCLEOTIDE SEQUENCE [LARGE SCALE GENOMIC DNA]</scope>
    <source>
        <strain evidence="1">Snail1</strain>
        <tissue evidence="1">Muscle</tissue>
    </source>
</reference>
<gene>
    <name evidence="1" type="ORF">V1264_005576</name>
</gene>
<organism evidence="1 2">
    <name type="scientific">Littorina saxatilis</name>
    <dbReference type="NCBI Taxonomy" id="31220"/>
    <lineage>
        <taxon>Eukaryota</taxon>
        <taxon>Metazoa</taxon>
        <taxon>Spiralia</taxon>
        <taxon>Lophotrochozoa</taxon>
        <taxon>Mollusca</taxon>
        <taxon>Gastropoda</taxon>
        <taxon>Caenogastropoda</taxon>
        <taxon>Littorinimorpha</taxon>
        <taxon>Littorinoidea</taxon>
        <taxon>Littorinidae</taxon>
        <taxon>Littorina</taxon>
    </lineage>
</organism>
<proteinExistence type="predicted"/>
<name>A0AAN9AZG3_9CAEN</name>
<accession>A0AAN9AZG3</accession>
<keyword evidence="2" id="KW-1185">Reference proteome</keyword>
<dbReference type="EMBL" id="JBAMIC010000014">
    <property type="protein sequence ID" value="KAK7096263.1"/>
    <property type="molecule type" value="Genomic_DNA"/>
</dbReference>
<dbReference type="Proteomes" id="UP001374579">
    <property type="component" value="Unassembled WGS sequence"/>
</dbReference>